<evidence type="ECO:0000256" key="2">
    <source>
        <dbReference type="ARBA" id="ARBA00005585"/>
    </source>
</evidence>
<comment type="similarity">
    <text evidence="2">Belongs to the patched family.</text>
</comment>
<dbReference type="EMBL" id="CATQJA010002663">
    <property type="protein sequence ID" value="CAJ0581658.1"/>
    <property type="molecule type" value="Genomic_DNA"/>
</dbReference>
<gene>
    <name evidence="9" type="ORF">MSPICULIGERA_LOCUS19813</name>
</gene>
<dbReference type="GO" id="GO:0030659">
    <property type="term" value="C:cytoplasmic vesicle membrane"/>
    <property type="evidence" value="ECO:0007669"/>
    <property type="project" value="TreeGrafter"/>
</dbReference>
<comment type="subcellular location">
    <subcellularLocation>
        <location evidence="1">Membrane</location>
        <topology evidence="1">Multi-pass membrane protein</topology>
    </subcellularLocation>
</comment>
<dbReference type="GO" id="GO:0006897">
    <property type="term" value="P:endocytosis"/>
    <property type="evidence" value="ECO:0007669"/>
    <property type="project" value="TreeGrafter"/>
</dbReference>
<evidence type="ECO:0000256" key="7">
    <source>
        <dbReference type="SAM" id="Phobius"/>
    </source>
</evidence>
<evidence type="ECO:0000313" key="10">
    <source>
        <dbReference type="Proteomes" id="UP001177023"/>
    </source>
</evidence>
<feature type="transmembrane region" description="Helical" evidence="7">
    <location>
        <begin position="20"/>
        <end position="40"/>
    </location>
</feature>
<evidence type="ECO:0000313" key="9">
    <source>
        <dbReference type="EMBL" id="CAJ0581658.1"/>
    </source>
</evidence>
<feature type="transmembrane region" description="Helical" evidence="7">
    <location>
        <begin position="186"/>
        <end position="209"/>
    </location>
</feature>
<organism evidence="9 10">
    <name type="scientific">Mesorhabditis spiculigera</name>
    <dbReference type="NCBI Taxonomy" id="96644"/>
    <lineage>
        <taxon>Eukaryota</taxon>
        <taxon>Metazoa</taxon>
        <taxon>Ecdysozoa</taxon>
        <taxon>Nematoda</taxon>
        <taxon>Chromadorea</taxon>
        <taxon>Rhabditida</taxon>
        <taxon>Rhabditina</taxon>
        <taxon>Rhabditomorpha</taxon>
        <taxon>Rhabditoidea</taxon>
        <taxon>Rhabditidae</taxon>
        <taxon>Mesorhabditinae</taxon>
        <taxon>Mesorhabditis</taxon>
    </lineage>
</organism>
<dbReference type="PANTHER" id="PTHR10796">
    <property type="entry name" value="PATCHED-RELATED"/>
    <property type="match status" value="1"/>
</dbReference>
<evidence type="ECO:0000256" key="6">
    <source>
        <dbReference type="ARBA" id="ARBA00023180"/>
    </source>
</evidence>
<feature type="transmembrane region" description="Helical" evidence="7">
    <location>
        <begin position="127"/>
        <end position="146"/>
    </location>
</feature>
<evidence type="ECO:0000256" key="4">
    <source>
        <dbReference type="ARBA" id="ARBA00022989"/>
    </source>
</evidence>
<dbReference type="PROSITE" id="PS50156">
    <property type="entry name" value="SSD"/>
    <property type="match status" value="1"/>
</dbReference>
<evidence type="ECO:0000256" key="3">
    <source>
        <dbReference type="ARBA" id="ARBA00022692"/>
    </source>
</evidence>
<accession>A0AA36G879</accession>
<dbReference type="GO" id="GO:0005886">
    <property type="term" value="C:plasma membrane"/>
    <property type="evidence" value="ECO:0007669"/>
    <property type="project" value="TreeGrafter"/>
</dbReference>
<dbReference type="Pfam" id="PF02460">
    <property type="entry name" value="Patched"/>
    <property type="match status" value="1"/>
</dbReference>
<keyword evidence="6" id="KW-0325">Glycoprotein</keyword>
<evidence type="ECO:0000256" key="5">
    <source>
        <dbReference type="ARBA" id="ARBA00023136"/>
    </source>
</evidence>
<dbReference type="Gene3D" id="1.20.1640.10">
    <property type="entry name" value="Multidrug efflux transporter AcrB transmembrane domain"/>
    <property type="match status" value="1"/>
</dbReference>
<evidence type="ECO:0000259" key="8">
    <source>
        <dbReference type="PROSITE" id="PS50156"/>
    </source>
</evidence>
<feature type="domain" description="SSD" evidence="8">
    <location>
        <begin position="126"/>
        <end position="213"/>
    </location>
</feature>
<keyword evidence="3 7" id="KW-0812">Transmembrane</keyword>
<keyword evidence="5 7" id="KW-0472">Membrane</keyword>
<feature type="transmembrane region" description="Helical" evidence="7">
    <location>
        <begin position="158"/>
        <end position="180"/>
    </location>
</feature>
<evidence type="ECO:0000256" key="1">
    <source>
        <dbReference type="ARBA" id="ARBA00004141"/>
    </source>
</evidence>
<protein>
    <recommendedName>
        <fullName evidence="8">SSD domain-containing protein</fullName>
    </recommendedName>
</protein>
<dbReference type="InterPro" id="IPR003392">
    <property type="entry name" value="PTHD_SSD"/>
</dbReference>
<dbReference type="Proteomes" id="UP001177023">
    <property type="component" value="Unassembled WGS sequence"/>
</dbReference>
<dbReference type="InterPro" id="IPR000731">
    <property type="entry name" value="SSD"/>
</dbReference>
<dbReference type="PANTHER" id="PTHR10796:SF103">
    <property type="entry name" value="SSD DOMAIN-CONTAINING PROTEIN"/>
    <property type="match status" value="1"/>
</dbReference>
<dbReference type="SUPFAM" id="SSF82866">
    <property type="entry name" value="Multidrug efflux transporter AcrB transmembrane domain"/>
    <property type="match status" value="1"/>
</dbReference>
<feature type="non-terminal residue" evidence="9">
    <location>
        <position position="1"/>
    </location>
</feature>
<keyword evidence="10" id="KW-1185">Reference proteome</keyword>
<reference evidence="9" key="1">
    <citation type="submission" date="2023-06" db="EMBL/GenBank/DDBJ databases">
        <authorList>
            <person name="Delattre M."/>
        </authorList>
    </citation>
    <scope>NUCLEOTIDE SEQUENCE</scope>
    <source>
        <strain evidence="9">AF72</strain>
    </source>
</reference>
<keyword evidence="4 7" id="KW-1133">Transmembrane helix</keyword>
<dbReference type="InterPro" id="IPR051697">
    <property type="entry name" value="Patched_domain-protein"/>
</dbReference>
<proteinExistence type="inferred from homology"/>
<dbReference type="GO" id="GO:0018996">
    <property type="term" value="P:molting cycle, collagen and cuticulin-based cuticle"/>
    <property type="evidence" value="ECO:0007669"/>
    <property type="project" value="TreeGrafter"/>
</dbReference>
<sequence length="213" mass="24105">MRPLERAFYKYGELIARHPWPFIIVPALLTVVSTYGFLFFHTQAFLGYSIGNLTRDSAGIVREARLIILHYMVDTSLPNGKQLALNFEMQLRKIFEVLTHGSGKLDFALLSRTRELEEQRAISLTSIPYLFVTALVLLGFMIITLFQLPFHRSQHIEAIIGVVSPGMALWTTAGFLWWAGFPFSNILTVVPFLVITIGIDDAFLVLAGWRQST</sequence>
<name>A0AA36G879_9BILA</name>
<comment type="caution">
    <text evidence="9">The sequence shown here is derived from an EMBL/GenBank/DDBJ whole genome shotgun (WGS) entry which is preliminary data.</text>
</comment>
<dbReference type="AlphaFoldDB" id="A0AA36G879"/>